<accession>A0A2Z7BFF1</accession>
<keyword evidence="2" id="KW-1185">Reference proteome</keyword>
<protein>
    <submittedName>
        <fullName evidence="1">Polygalacturonase-like</fullName>
    </submittedName>
</protein>
<dbReference type="AlphaFoldDB" id="A0A2Z7BFF1"/>
<dbReference type="PROSITE" id="PS51257">
    <property type="entry name" value="PROKAR_LIPOPROTEIN"/>
    <property type="match status" value="1"/>
</dbReference>
<organism evidence="1 2">
    <name type="scientific">Dorcoceras hygrometricum</name>
    <dbReference type="NCBI Taxonomy" id="472368"/>
    <lineage>
        <taxon>Eukaryota</taxon>
        <taxon>Viridiplantae</taxon>
        <taxon>Streptophyta</taxon>
        <taxon>Embryophyta</taxon>
        <taxon>Tracheophyta</taxon>
        <taxon>Spermatophyta</taxon>
        <taxon>Magnoliopsida</taxon>
        <taxon>eudicotyledons</taxon>
        <taxon>Gunneridae</taxon>
        <taxon>Pentapetalae</taxon>
        <taxon>asterids</taxon>
        <taxon>lamiids</taxon>
        <taxon>Lamiales</taxon>
        <taxon>Gesneriaceae</taxon>
        <taxon>Didymocarpoideae</taxon>
        <taxon>Trichosporeae</taxon>
        <taxon>Loxocarpinae</taxon>
        <taxon>Dorcoceras</taxon>
    </lineage>
</organism>
<name>A0A2Z7BFF1_9LAMI</name>
<dbReference type="EMBL" id="KV007925">
    <property type="protein sequence ID" value="KZV30686.1"/>
    <property type="molecule type" value="Genomic_DNA"/>
</dbReference>
<evidence type="ECO:0000313" key="2">
    <source>
        <dbReference type="Proteomes" id="UP000250235"/>
    </source>
</evidence>
<evidence type="ECO:0000313" key="1">
    <source>
        <dbReference type="EMBL" id="KZV30686.1"/>
    </source>
</evidence>
<proteinExistence type="predicted"/>
<reference evidence="1 2" key="1">
    <citation type="journal article" date="2015" name="Proc. Natl. Acad. Sci. U.S.A.">
        <title>The resurrection genome of Boea hygrometrica: A blueprint for survival of dehydration.</title>
        <authorList>
            <person name="Xiao L."/>
            <person name="Yang G."/>
            <person name="Zhang L."/>
            <person name="Yang X."/>
            <person name="Zhao S."/>
            <person name="Ji Z."/>
            <person name="Zhou Q."/>
            <person name="Hu M."/>
            <person name="Wang Y."/>
            <person name="Chen M."/>
            <person name="Xu Y."/>
            <person name="Jin H."/>
            <person name="Xiao X."/>
            <person name="Hu G."/>
            <person name="Bao F."/>
            <person name="Hu Y."/>
            <person name="Wan P."/>
            <person name="Li L."/>
            <person name="Deng X."/>
            <person name="Kuang T."/>
            <person name="Xiang C."/>
            <person name="Zhu J.K."/>
            <person name="Oliver M.J."/>
            <person name="He Y."/>
        </authorList>
    </citation>
    <scope>NUCLEOTIDE SEQUENCE [LARGE SCALE GENOMIC DNA]</scope>
    <source>
        <strain evidence="2">cv. XS01</strain>
    </source>
</reference>
<sequence length="505" mass="55488">MKSVTLADVLALFPPLHKRVPPLVLGVLVVVSCIPHRWLEISVYKLANFLVQACRGKKESGRGPDSGDISRKIWPQCDGVSVEKWRPHGGVSVSLVGAGREECGERDFLEAVGGVDVGLVVKDGDSCVGIVGGNGGLNGGGEGVGGGGEVEGVNGGVLEGEVWFSWAEDEVYCEDKKEDEEDEGEYSGKEAAAELFPAGIVVAGLFVRHDAVAVLGCVMPTVIVFEYDGEWKSNNDETSVFKRCSRSGCKWTAIPVDSEICSVEYIQTEMYKIMGLVGTERLRISYVPNVRHWHVRPIYIENDNDLKAYLYFGCPKDMLVLHVEVEPSIIFEVGMDTRAVDIVGSAELLVIPLILVWDRFIHVPLRLWNPVRSRSLSVKSLGTRHHSPPSFEPRTSQILTETMDGGNVTDYCYNEYLTEILSLLKMFLSEYANNVSSFLNNVTEQENDVENVGVGAVHLDDVEHIVTQPDKFNVGLVLIHFRSLMVLTCTSVRSSKARLACKGVI</sequence>
<gene>
    <name evidence="1" type="ORF">F511_42611</name>
</gene>
<dbReference type="Proteomes" id="UP000250235">
    <property type="component" value="Unassembled WGS sequence"/>
</dbReference>